<protein>
    <submittedName>
        <fullName evidence="6">IS66 family transposase</fullName>
    </submittedName>
</protein>
<feature type="region of interest" description="Disordered" evidence="1">
    <location>
        <begin position="79"/>
        <end position="104"/>
    </location>
</feature>
<dbReference type="Pfam" id="PF03050">
    <property type="entry name" value="DDE_Tnp_IS66"/>
    <property type="match status" value="1"/>
</dbReference>
<evidence type="ECO:0000313" key="6">
    <source>
        <dbReference type="EMBL" id="TPG49566.1"/>
    </source>
</evidence>
<evidence type="ECO:0000259" key="4">
    <source>
        <dbReference type="Pfam" id="PF13007"/>
    </source>
</evidence>
<dbReference type="PANTHER" id="PTHR33678">
    <property type="entry name" value="BLL1576 PROTEIN"/>
    <property type="match status" value="1"/>
</dbReference>
<comment type="caution">
    <text evidence="6">The sequence shown here is derived from an EMBL/GenBank/DDBJ whole genome shotgun (WGS) entry which is preliminary data.</text>
</comment>
<keyword evidence="7" id="KW-1185">Reference proteome</keyword>
<dbReference type="InterPro" id="IPR024474">
    <property type="entry name" value="Znf_dom_IS66"/>
</dbReference>
<organism evidence="6 7">
    <name type="scientific">Muricoccus nepalensis</name>
    <dbReference type="NCBI Taxonomy" id="1854500"/>
    <lineage>
        <taxon>Bacteria</taxon>
        <taxon>Pseudomonadati</taxon>
        <taxon>Pseudomonadota</taxon>
        <taxon>Alphaproteobacteria</taxon>
        <taxon>Acetobacterales</taxon>
        <taxon>Roseomonadaceae</taxon>
        <taxon>Muricoccus</taxon>
    </lineage>
</organism>
<accession>A0A502FK62</accession>
<evidence type="ECO:0000259" key="2">
    <source>
        <dbReference type="Pfam" id="PF03050"/>
    </source>
</evidence>
<reference evidence="6 7" key="1">
    <citation type="journal article" date="2019" name="Environ. Microbiol.">
        <title>Species interactions and distinct microbial communities in high Arctic permafrost affected cryosols are associated with the CH4 and CO2 gas fluxes.</title>
        <authorList>
            <person name="Altshuler I."/>
            <person name="Hamel J."/>
            <person name="Turney S."/>
            <person name="Magnuson E."/>
            <person name="Levesque R."/>
            <person name="Greer C."/>
            <person name="Whyte L.G."/>
        </authorList>
    </citation>
    <scope>NUCLEOTIDE SEQUENCE [LARGE SCALE GENOMIC DNA]</scope>
    <source>
        <strain evidence="6 7">S9.3B</strain>
    </source>
</reference>
<dbReference type="InterPro" id="IPR024463">
    <property type="entry name" value="Transposase_TnpC_homeodom"/>
</dbReference>
<dbReference type="Pfam" id="PF13005">
    <property type="entry name" value="zf-IS66"/>
    <property type="match status" value="1"/>
</dbReference>
<evidence type="ECO:0000259" key="5">
    <source>
        <dbReference type="Pfam" id="PF13817"/>
    </source>
</evidence>
<dbReference type="Proteomes" id="UP000317078">
    <property type="component" value="Unassembled WGS sequence"/>
</dbReference>
<dbReference type="Pfam" id="PF13817">
    <property type="entry name" value="DDE_Tnp_IS66_C"/>
    <property type="match status" value="1"/>
</dbReference>
<dbReference type="PANTHER" id="PTHR33678:SF1">
    <property type="entry name" value="BLL1576 PROTEIN"/>
    <property type="match status" value="1"/>
</dbReference>
<gene>
    <name evidence="6" type="ORF">EAH89_21405</name>
</gene>
<dbReference type="OrthoDB" id="9800877at2"/>
<proteinExistence type="predicted"/>
<name>A0A502FK62_9PROT</name>
<dbReference type="InterPro" id="IPR039552">
    <property type="entry name" value="IS66_C"/>
</dbReference>
<dbReference type="InterPro" id="IPR052344">
    <property type="entry name" value="Transposase-related"/>
</dbReference>
<evidence type="ECO:0000259" key="3">
    <source>
        <dbReference type="Pfam" id="PF13005"/>
    </source>
</evidence>
<feature type="domain" description="Transposase IS66 zinc-finger binding" evidence="3">
    <location>
        <begin position="121"/>
        <end position="163"/>
    </location>
</feature>
<evidence type="ECO:0000313" key="7">
    <source>
        <dbReference type="Proteomes" id="UP000317078"/>
    </source>
</evidence>
<feature type="domain" description="Transposase IS66 central" evidence="2">
    <location>
        <begin position="178"/>
        <end position="467"/>
    </location>
</feature>
<feature type="domain" description="Transposase IS66 C-terminal" evidence="5">
    <location>
        <begin position="474"/>
        <end position="513"/>
    </location>
</feature>
<dbReference type="NCBIfam" id="NF033517">
    <property type="entry name" value="transpos_IS66"/>
    <property type="match status" value="1"/>
</dbReference>
<dbReference type="EMBL" id="RCZP01000028">
    <property type="protein sequence ID" value="TPG49566.1"/>
    <property type="molecule type" value="Genomic_DNA"/>
</dbReference>
<dbReference type="Pfam" id="PF13007">
    <property type="entry name" value="LZ_Tnp_IS66"/>
    <property type="match status" value="1"/>
</dbReference>
<dbReference type="InterPro" id="IPR004291">
    <property type="entry name" value="Transposase_IS66_central"/>
</dbReference>
<dbReference type="AlphaFoldDB" id="A0A502FK62"/>
<evidence type="ECO:0000256" key="1">
    <source>
        <dbReference type="SAM" id="MobiDB-lite"/>
    </source>
</evidence>
<sequence>MQIDLDTLPDDPAILQRMLREVVAAAAHQHGALHAENDKLRLLIQRLLRHQFGCRSEQLSPDQMQLGLEDLEQSIAENQAGQDAAEAREGRRRPAPPQRNHGALPEHLPRYEVLIDVACRDCPCCGGALHAIGELRSEQLDIVPAQLRVRVTRRPRYACRTCEGAVVVAPAPERPIDGGMATEALVAHVVVSKFCDSLPLYRQAQMLARQGVTLDRSTLSNWVGRACWWLTPLYDLILGTALSAPKLFADDTTLPVLDPGRGRTKTGRLWCYAVDDRPWCGPGHPVAAYAYTEDRKGLRPAGHLATFRGVLQVDGYAGFKRLAGERADGSVTLAFCWAHMRRYFYEFHASTGSPLAAEVLAQVQALYAIEGQIRGHPAEHRRQARQARSRPLVEGLHAWLQTNQGRVSAASDLAKAIRYALRHWPGLTVFLDDGRVEMDTNVVERAIRPIALNRKNALFAGSDGGARHWAIAMTLIQTAKLNGVDPQAWLTDVLERVVSGRTKTAELDTLLPWNWKHSSPATAPAIAA</sequence>
<feature type="domain" description="Transposase TnpC homeodomain" evidence="4">
    <location>
        <begin position="40"/>
        <end position="113"/>
    </location>
</feature>